<dbReference type="InterPro" id="IPR020057">
    <property type="entry name" value="Ribosomal_bL25_b-dom"/>
</dbReference>
<evidence type="ECO:0000313" key="6">
    <source>
        <dbReference type="EMBL" id="AKL93556.1"/>
    </source>
</evidence>
<dbReference type="KEGG" id="cace:CACET_c00350"/>
<dbReference type="RefSeq" id="WP_044826340.1">
    <property type="nucleotide sequence ID" value="NZ_CP009687.1"/>
</dbReference>
<evidence type="ECO:0000256" key="2">
    <source>
        <dbReference type="ARBA" id="ARBA00022884"/>
    </source>
</evidence>
<keyword evidence="7" id="KW-1185">Reference proteome</keyword>
<dbReference type="GO" id="GO:0003735">
    <property type="term" value="F:structural constituent of ribosome"/>
    <property type="evidence" value="ECO:0007669"/>
    <property type="project" value="InterPro"/>
</dbReference>
<dbReference type="SUPFAM" id="SSF50715">
    <property type="entry name" value="Ribosomal protein L25-like"/>
    <property type="match status" value="1"/>
</dbReference>
<dbReference type="AlphaFoldDB" id="A0A0D8I6F3"/>
<dbReference type="PANTHER" id="PTHR33284">
    <property type="entry name" value="RIBOSOMAL PROTEIN L25/GLN-TRNA SYNTHETASE, ANTI-CODON-BINDING DOMAIN-CONTAINING PROTEIN"/>
    <property type="match status" value="1"/>
</dbReference>
<keyword evidence="1 5" id="KW-0699">rRNA-binding</keyword>
<dbReference type="CDD" id="cd00495">
    <property type="entry name" value="Ribosomal_L25_TL5_CTC"/>
    <property type="match status" value="1"/>
</dbReference>
<dbReference type="PATRIC" id="fig|84022.5.peg.2257"/>
<keyword evidence="4 5" id="KW-0687">Ribonucleoprotein</keyword>
<gene>
    <name evidence="5 6" type="primary">rplY</name>
    <name evidence="5" type="synonym">ctc</name>
    <name evidence="6" type="ORF">CACET_c00350</name>
</gene>
<protein>
    <recommendedName>
        <fullName evidence="5">Large ribosomal subunit protein bL25</fullName>
    </recommendedName>
    <alternativeName>
        <fullName evidence="5">General stress protein CTC</fullName>
    </alternativeName>
</protein>
<evidence type="ECO:0000256" key="1">
    <source>
        <dbReference type="ARBA" id="ARBA00022730"/>
    </source>
</evidence>
<name>A0A0D8I6F3_9CLOT</name>
<evidence type="ECO:0000256" key="5">
    <source>
        <dbReference type="HAMAP-Rule" id="MF_01334"/>
    </source>
</evidence>
<dbReference type="InterPro" id="IPR011035">
    <property type="entry name" value="Ribosomal_bL25/Gln-tRNA_synth"/>
</dbReference>
<reference evidence="6 7" key="1">
    <citation type="submission" date="2014-10" db="EMBL/GenBank/DDBJ databases">
        <title>Genome sequence of Clostridium aceticum DSM 1496.</title>
        <authorList>
            <person name="Poehlein A."/>
            <person name="Schiel-Bengelsdorf B."/>
            <person name="Gottschalk G."/>
            <person name="Duerre P."/>
            <person name="Daniel R."/>
        </authorList>
    </citation>
    <scope>NUCLEOTIDE SEQUENCE [LARGE SCALE GENOMIC DNA]</scope>
    <source>
        <strain evidence="6 7">DSM 1496</strain>
    </source>
</reference>
<dbReference type="GO" id="GO:0022625">
    <property type="term" value="C:cytosolic large ribosomal subunit"/>
    <property type="evidence" value="ECO:0007669"/>
    <property type="project" value="TreeGrafter"/>
</dbReference>
<dbReference type="InterPro" id="IPR029751">
    <property type="entry name" value="Ribosomal_L25_dom"/>
</dbReference>
<dbReference type="Pfam" id="PF14693">
    <property type="entry name" value="Ribosomal_TL5_C"/>
    <property type="match status" value="1"/>
</dbReference>
<sequence length="196" mass="22036">MISSIQSNIRNNIGTNSNHRLRESGYIPAVIYGKNMNTLPIEVNQKELEAFVRHGGENSFIEINIGGQAYTGYIKDIQRDPLTRKIMHLDFQQVNPDERIHISIPIVLKGKKLVEKSGVVVQQQLKEIEIECSAGNIPKKVEFDISYFKPGDLLKIADMEFGEEISVVDELESVIASIATVEKVIDDEGEVLLEEK</sequence>
<proteinExistence type="inferred from homology"/>
<keyword evidence="3 5" id="KW-0689">Ribosomal protein</keyword>
<dbReference type="PANTHER" id="PTHR33284:SF1">
    <property type="entry name" value="RIBOSOMAL PROTEIN L25_GLN-TRNA SYNTHETASE, ANTI-CODON-BINDING DOMAIN-CONTAINING PROTEIN"/>
    <property type="match status" value="1"/>
</dbReference>
<dbReference type="InterPro" id="IPR020056">
    <property type="entry name" value="Rbsml_bL25/Gln-tRNA_synth_N"/>
</dbReference>
<keyword evidence="2 5" id="KW-0694">RNA-binding</keyword>
<dbReference type="Gene3D" id="2.40.240.10">
    <property type="entry name" value="Ribosomal Protein L25, Chain P"/>
    <property type="match status" value="1"/>
</dbReference>
<dbReference type="OrthoDB" id="9790002at2"/>
<organism evidence="6 7">
    <name type="scientific">Clostridium aceticum</name>
    <dbReference type="NCBI Taxonomy" id="84022"/>
    <lineage>
        <taxon>Bacteria</taxon>
        <taxon>Bacillati</taxon>
        <taxon>Bacillota</taxon>
        <taxon>Clostridia</taxon>
        <taxon>Eubacteriales</taxon>
        <taxon>Clostridiaceae</taxon>
        <taxon>Clostridium</taxon>
    </lineage>
</organism>
<dbReference type="Gene3D" id="2.170.120.20">
    <property type="entry name" value="Ribosomal protein L25, beta domain"/>
    <property type="match status" value="1"/>
</dbReference>
<dbReference type="EMBL" id="CP009687">
    <property type="protein sequence ID" value="AKL93556.1"/>
    <property type="molecule type" value="Genomic_DNA"/>
</dbReference>
<comment type="subunit">
    <text evidence="5">Part of the 50S ribosomal subunit; part of the 5S rRNA/L5/L18/L25 subcomplex. Contacts the 5S rRNA. Binds to the 5S rRNA independently of L5 and L18.</text>
</comment>
<dbReference type="InterPro" id="IPR037121">
    <property type="entry name" value="Ribosomal_bL25_C"/>
</dbReference>
<dbReference type="InterPro" id="IPR020930">
    <property type="entry name" value="Ribosomal_uL5_bac-type"/>
</dbReference>
<accession>A0A0D8I6F3</accession>
<comment type="function">
    <text evidence="5">This is one of the proteins that binds to the 5S RNA in the ribosome where it forms part of the central protuberance.</text>
</comment>
<dbReference type="HAMAP" id="MF_01334">
    <property type="entry name" value="Ribosomal_bL25_CTC"/>
    <property type="match status" value="1"/>
</dbReference>
<comment type="similarity">
    <text evidence="5">Belongs to the bacterial ribosomal protein bL25 family. CTC subfamily.</text>
</comment>
<evidence type="ECO:0000256" key="4">
    <source>
        <dbReference type="ARBA" id="ARBA00023274"/>
    </source>
</evidence>
<dbReference type="NCBIfam" id="TIGR00731">
    <property type="entry name" value="bL25_bact_ctc"/>
    <property type="match status" value="1"/>
</dbReference>
<evidence type="ECO:0000313" key="7">
    <source>
        <dbReference type="Proteomes" id="UP000035704"/>
    </source>
</evidence>
<dbReference type="Pfam" id="PF01386">
    <property type="entry name" value="Ribosomal_L25p"/>
    <property type="match status" value="1"/>
</dbReference>
<dbReference type="GO" id="GO:0006412">
    <property type="term" value="P:translation"/>
    <property type="evidence" value="ECO:0007669"/>
    <property type="project" value="UniProtKB-UniRule"/>
</dbReference>
<dbReference type="GO" id="GO:0008097">
    <property type="term" value="F:5S rRNA binding"/>
    <property type="evidence" value="ECO:0007669"/>
    <property type="project" value="InterPro"/>
</dbReference>
<dbReference type="InterPro" id="IPR001021">
    <property type="entry name" value="Ribosomal_bL25_long"/>
</dbReference>
<evidence type="ECO:0000256" key="3">
    <source>
        <dbReference type="ARBA" id="ARBA00022980"/>
    </source>
</evidence>
<dbReference type="STRING" id="84022.CACET_c00350"/>
<dbReference type="Proteomes" id="UP000035704">
    <property type="component" value="Chromosome"/>
</dbReference>